<evidence type="ECO:0000256" key="5">
    <source>
        <dbReference type="ARBA" id="ARBA00022527"/>
    </source>
</evidence>
<gene>
    <name evidence="24" type="ORF">PVAP13_1KG140700</name>
</gene>
<dbReference type="Pfam" id="PF00560">
    <property type="entry name" value="LRR_1"/>
    <property type="match status" value="1"/>
</dbReference>
<evidence type="ECO:0000256" key="8">
    <source>
        <dbReference type="ARBA" id="ARBA00022679"/>
    </source>
</evidence>
<organism evidence="24 25">
    <name type="scientific">Panicum virgatum</name>
    <name type="common">Blackwell switchgrass</name>
    <dbReference type="NCBI Taxonomy" id="38727"/>
    <lineage>
        <taxon>Eukaryota</taxon>
        <taxon>Viridiplantae</taxon>
        <taxon>Streptophyta</taxon>
        <taxon>Embryophyta</taxon>
        <taxon>Tracheophyta</taxon>
        <taxon>Spermatophyta</taxon>
        <taxon>Magnoliopsida</taxon>
        <taxon>Liliopsida</taxon>
        <taxon>Poales</taxon>
        <taxon>Poaceae</taxon>
        <taxon>PACMAD clade</taxon>
        <taxon>Panicoideae</taxon>
        <taxon>Panicodae</taxon>
        <taxon>Paniceae</taxon>
        <taxon>Panicinae</taxon>
        <taxon>Panicum</taxon>
        <taxon>Panicum sect. Hiantes</taxon>
    </lineage>
</organism>
<dbReference type="Pfam" id="PF07714">
    <property type="entry name" value="PK_Tyr_Ser-Thr"/>
    <property type="match status" value="1"/>
</dbReference>
<evidence type="ECO:0000256" key="4">
    <source>
        <dbReference type="ARBA" id="ARBA00022475"/>
    </source>
</evidence>
<dbReference type="Gene3D" id="3.80.10.10">
    <property type="entry name" value="Ribonuclease Inhibitor"/>
    <property type="match status" value="3"/>
</dbReference>
<dbReference type="Pfam" id="PF08263">
    <property type="entry name" value="LRRNT_2"/>
    <property type="match status" value="1"/>
</dbReference>
<keyword evidence="15 22" id="KW-1133">Transmembrane helix</keyword>
<protein>
    <recommendedName>
        <fullName evidence="3">non-specific serine/threonine protein kinase</fullName>
        <ecNumber evidence="3">2.7.11.1</ecNumber>
    </recommendedName>
</protein>
<dbReference type="InterPro" id="IPR011009">
    <property type="entry name" value="Kinase-like_dom_sf"/>
</dbReference>
<dbReference type="OrthoDB" id="676979at2759"/>
<keyword evidence="16 22" id="KW-0472">Membrane</keyword>
<dbReference type="PROSITE" id="PS00108">
    <property type="entry name" value="PROTEIN_KINASE_ST"/>
    <property type="match status" value="1"/>
</dbReference>
<dbReference type="Proteomes" id="UP000823388">
    <property type="component" value="Chromosome 1K"/>
</dbReference>
<evidence type="ECO:0000256" key="2">
    <source>
        <dbReference type="ARBA" id="ARBA00008684"/>
    </source>
</evidence>
<evidence type="ECO:0000313" key="25">
    <source>
        <dbReference type="Proteomes" id="UP000823388"/>
    </source>
</evidence>
<dbReference type="PROSITE" id="PS50011">
    <property type="entry name" value="PROTEIN_KINASE_DOM"/>
    <property type="match status" value="1"/>
</dbReference>
<dbReference type="InterPro" id="IPR008271">
    <property type="entry name" value="Ser/Thr_kinase_AS"/>
</dbReference>
<dbReference type="EC" id="2.7.11.1" evidence="3"/>
<dbReference type="InterPro" id="IPR003591">
    <property type="entry name" value="Leu-rich_rpt_typical-subtyp"/>
</dbReference>
<evidence type="ECO:0000256" key="1">
    <source>
        <dbReference type="ARBA" id="ARBA00004162"/>
    </source>
</evidence>
<dbReference type="PANTHER" id="PTHR48053">
    <property type="entry name" value="LEUCINE RICH REPEAT FAMILY PROTEIN, EXPRESSED"/>
    <property type="match status" value="1"/>
</dbReference>
<dbReference type="FunFam" id="3.80.10.10:FF:000228">
    <property type="entry name" value="Leucine-rich repeat receptor-like serine/threonine-protein kinase BAM1"/>
    <property type="match status" value="1"/>
</dbReference>
<comment type="catalytic activity">
    <reaction evidence="19">
        <text>L-threonyl-[protein] + ATP = O-phospho-L-threonyl-[protein] + ADP + H(+)</text>
        <dbReference type="Rhea" id="RHEA:46608"/>
        <dbReference type="Rhea" id="RHEA-COMP:11060"/>
        <dbReference type="Rhea" id="RHEA-COMP:11605"/>
        <dbReference type="ChEBI" id="CHEBI:15378"/>
        <dbReference type="ChEBI" id="CHEBI:30013"/>
        <dbReference type="ChEBI" id="CHEBI:30616"/>
        <dbReference type="ChEBI" id="CHEBI:61977"/>
        <dbReference type="ChEBI" id="CHEBI:456216"/>
        <dbReference type="EC" id="2.7.11.1"/>
    </reaction>
</comment>
<keyword evidence="7" id="KW-0433">Leucine-rich repeat</keyword>
<evidence type="ECO:0000256" key="14">
    <source>
        <dbReference type="ARBA" id="ARBA00022840"/>
    </source>
</evidence>
<dbReference type="SUPFAM" id="SSF52047">
    <property type="entry name" value="RNI-like"/>
    <property type="match status" value="1"/>
</dbReference>
<dbReference type="Pfam" id="PF13855">
    <property type="entry name" value="LRR_8"/>
    <property type="match status" value="3"/>
</dbReference>
<evidence type="ECO:0000256" key="19">
    <source>
        <dbReference type="ARBA" id="ARBA00047899"/>
    </source>
</evidence>
<dbReference type="FunFam" id="3.30.200.20:FF:000622">
    <property type="entry name" value="Putative leucine-rich repeat receptor-like protein kinase family protein"/>
    <property type="match status" value="1"/>
</dbReference>
<evidence type="ECO:0000256" key="13">
    <source>
        <dbReference type="ARBA" id="ARBA00022777"/>
    </source>
</evidence>
<evidence type="ECO:0000256" key="11">
    <source>
        <dbReference type="ARBA" id="ARBA00022737"/>
    </source>
</evidence>
<evidence type="ECO:0000256" key="12">
    <source>
        <dbReference type="ARBA" id="ARBA00022741"/>
    </source>
</evidence>
<keyword evidence="6" id="KW-0597">Phosphoprotein</keyword>
<dbReference type="GO" id="GO:0005524">
    <property type="term" value="F:ATP binding"/>
    <property type="evidence" value="ECO:0007669"/>
    <property type="project" value="UniProtKB-UniRule"/>
</dbReference>
<dbReference type="CDD" id="cd14066">
    <property type="entry name" value="STKc_IRAK"/>
    <property type="match status" value="1"/>
</dbReference>
<dbReference type="InterPro" id="IPR017441">
    <property type="entry name" value="Protein_kinase_ATP_BS"/>
</dbReference>
<dbReference type="FunFam" id="3.80.10.10:FF:000215">
    <property type="entry name" value="Receptor-like protein kinase HSL1"/>
    <property type="match status" value="1"/>
</dbReference>
<feature type="domain" description="Protein kinase" evidence="23">
    <location>
        <begin position="711"/>
        <end position="1014"/>
    </location>
</feature>
<evidence type="ECO:0000256" key="15">
    <source>
        <dbReference type="ARBA" id="ARBA00022989"/>
    </source>
</evidence>
<keyword evidence="5" id="KW-0723">Serine/threonine-protein kinase</keyword>
<proteinExistence type="inferred from homology"/>
<dbReference type="SUPFAM" id="SSF56112">
    <property type="entry name" value="Protein kinase-like (PK-like)"/>
    <property type="match status" value="1"/>
</dbReference>
<comment type="caution">
    <text evidence="24">The sequence shown here is derived from an EMBL/GenBank/DDBJ whole genome shotgun (WGS) entry which is preliminary data.</text>
</comment>
<dbReference type="AlphaFoldDB" id="A0A8T0XF85"/>
<dbReference type="FunFam" id="1.10.510.10:FF:000417">
    <property type="entry name" value="Leucine-rich repeat receptor-like protein kinase"/>
    <property type="match status" value="1"/>
</dbReference>
<keyword evidence="10" id="KW-0732">Signal</keyword>
<dbReference type="InterPro" id="IPR013210">
    <property type="entry name" value="LRR_N_plant-typ"/>
</dbReference>
<keyword evidence="8" id="KW-0808">Transferase</keyword>
<evidence type="ECO:0000256" key="18">
    <source>
        <dbReference type="ARBA" id="ARBA00023180"/>
    </source>
</evidence>
<evidence type="ECO:0000256" key="16">
    <source>
        <dbReference type="ARBA" id="ARBA00023136"/>
    </source>
</evidence>
<evidence type="ECO:0000256" key="6">
    <source>
        <dbReference type="ARBA" id="ARBA00022553"/>
    </source>
</evidence>
<evidence type="ECO:0000256" key="22">
    <source>
        <dbReference type="SAM" id="Phobius"/>
    </source>
</evidence>
<keyword evidence="12 21" id="KW-0547">Nucleotide-binding</keyword>
<evidence type="ECO:0000313" key="24">
    <source>
        <dbReference type="EMBL" id="KAG2657498.1"/>
    </source>
</evidence>
<dbReference type="InterPro" id="IPR032675">
    <property type="entry name" value="LRR_dom_sf"/>
</dbReference>
<keyword evidence="17" id="KW-0675">Receptor</keyword>
<dbReference type="InterPro" id="IPR051716">
    <property type="entry name" value="Plant_RL_S/T_kinase"/>
</dbReference>
<keyword evidence="13" id="KW-0418">Kinase</keyword>
<keyword evidence="4" id="KW-1003">Cell membrane</keyword>
<sequence length="1035" mass="111630">MLSYFIISESQTNTHTDTPLTATEMAHSYLLLLLFLLVFLASTSSSRSMAQATDQETLLTIKKDWGSPSALSSWNSQNASSYCSWVGVSCSNNGQVTKLSFLNLNITNPIPASICTLKSLSYLDLSYNNLTGQFPAALYSCSGLHYLDLSNNHFSGALPADIDKLSPEMEHLNLSTNGFTGSVPSAIAAFPKLKSLLLDTNSFNGTYPSSAIAKLSELETLTLATNPFAPGPIPHEFASLKKLKMLWMSEMNLTGVIPDELSSLTELTTLALYYNKLDGEIPSWVWKLQKLEILYLYANSFTGGIGPEVTAFSLQQLDLSANWLTGPIPEAVGEMKNLTVLYLYYNNLTGPIPASIGLLPNLVDIRLFNNRLSGPLPPELGKHSPLGNLEVSVNFLNGTVPDTLCLNKKLYDIVLFNNEFSGELPAALAACDTLDNIMLQNNHLAGEFPEEVWSAFPELTTVMIQNNSFTGTLPSVISSNITRIQMGNNRFSGVLPSSAPGLKSFMAENNRFSIVPANMTKLTNLTDLNLAGNHISGSIPTSIGALERLNYLNLSSNQITGAIPAGIGLLPALIVLDLSNNQLTGGIPEDFNNNNNHFSFLNLSSNQLAGEVPTSLQVPAYNGSFLNNPGLCVDSNSGLPLRSCSEGGGHNSRRKIVISVAISSFALFGFVAAGFGWIIYWRKKDRQDVTSWKMTPFRALSFTEQDILSNIREENLIGRGGSGKVYRIHLGSQKSAAKGGSDEAGGGGNSSTVAVKKIGNAGKADANLDKEFEAEVASLGGLRHGNIVDLLCCISGDDAKLLVYEYMENGSLDRWLHRRRKRGPQLGWPTRLRIAVDVARGLSYMHHGFTRPIIHRDVKCSNILLDHGFGAKIADFGLARILARAGESEPASGICGTFGYIAPEYVSRAKVSEKVDVYSFGVVLLELATGRGAQDGGTESGSCLAKWASKRYKSGEPGAGDLVDGEIQDPACLDDMVAVLELGVACTGEDPSSRPPMSEVLRRLLQCGRSQMAVDVDDDYSAKDVCGVDSLENMV</sequence>
<keyword evidence="25" id="KW-1185">Reference proteome</keyword>
<comment type="catalytic activity">
    <reaction evidence="20">
        <text>L-seryl-[protein] + ATP = O-phospho-L-seryl-[protein] + ADP + H(+)</text>
        <dbReference type="Rhea" id="RHEA:17989"/>
        <dbReference type="Rhea" id="RHEA-COMP:9863"/>
        <dbReference type="Rhea" id="RHEA-COMP:11604"/>
        <dbReference type="ChEBI" id="CHEBI:15378"/>
        <dbReference type="ChEBI" id="CHEBI:29999"/>
        <dbReference type="ChEBI" id="CHEBI:30616"/>
        <dbReference type="ChEBI" id="CHEBI:83421"/>
        <dbReference type="ChEBI" id="CHEBI:456216"/>
        <dbReference type="EC" id="2.7.11.1"/>
    </reaction>
</comment>
<dbReference type="Gene3D" id="3.30.200.20">
    <property type="entry name" value="Phosphorylase Kinase, domain 1"/>
    <property type="match status" value="1"/>
</dbReference>
<evidence type="ECO:0000256" key="7">
    <source>
        <dbReference type="ARBA" id="ARBA00022614"/>
    </source>
</evidence>
<dbReference type="PROSITE" id="PS00107">
    <property type="entry name" value="PROTEIN_KINASE_ATP"/>
    <property type="match status" value="1"/>
</dbReference>
<evidence type="ECO:0000256" key="20">
    <source>
        <dbReference type="ARBA" id="ARBA00048679"/>
    </source>
</evidence>
<dbReference type="InterPro" id="IPR001611">
    <property type="entry name" value="Leu-rich_rpt"/>
</dbReference>
<accession>A0A8T0XF85</accession>
<dbReference type="SMART" id="SM00369">
    <property type="entry name" value="LRR_TYP"/>
    <property type="match status" value="6"/>
</dbReference>
<keyword evidence="18" id="KW-0325">Glycoprotein</keyword>
<evidence type="ECO:0000256" key="17">
    <source>
        <dbReference type="ARBA" id="ARBA00023170"/>
    </source>
</evidence>
<evidence type="ECO:0000256" key="9">
    <source>
        <dbReference type="ARBA" id="ARBA00022692"/>
    </source>
</evidence>
<evidence type="ECO:0000259" key="23">
    <source>
        <dbReference type="PROSITE" id="PS50011"/>
    </source>
</evidence>
<dbReference type="FunFam" id="3.80.10.10:FF:000041">
    <property type="entry name" value="LRR receptor-like serine/threonine-protein kinase ERECTA"/>
    <property type="match status" value="1"/>
</dbReference>
<feature type="transmembrane region" description="Helical" evidence="22">
    <location>
        <begin position="656"/>
        <end position="680"/>
    </location>
</feature>
<dbReference type="SUPFAM" id="SSF52058">
    <property type="entry name" value="L domain-like"/>
    <property type="match status" value="1"/>
</dbReference>
<dbReference type="GO" id="GO:0005886">
    <property type="term" value="C:plasma membrane"/>
    <property type="evidence" value="ECO:0007669"/>
    <property type="project" value="UniProtKB-SubCell"/>
</dbReference>
<dbReference type="PANTHER" id="PTHR48053:SF109">
    <property type="entry name" value="PROTEIN KINASE DOMAIN-CONTAINING PROTEIN"/>
    <property type="match status" value="1"/>
</dbReference>
<comment type="similarity">
    <text evidence="2">Belongs to the protein kinase superfamily. Ser/Thr protein kinase family.</text>
</comment>
<dbReference type="InterPro" id="IPR000719">
    <property type="entry name" value="Prot_kinase_dom"/>
</dbReference>
<dbReference type="PRINTS" id="PR00019">
    <property type="entry name" value="LEURICHRPT"/>
</dbReference>
<dbReference type="InterPro" id="IPR001245">
    <property type="entry name" value="Ser-Thr/Tyr_kinase_cat_dom"/>
</dbReference>
<reference evidence="24" key="1">
    <citation type="submission" date="2020-05" db="EMBL/GenBank/DDBJ databases">
        <title>WGS assembly of Panicum virgatum.</title>
        <authorList>
            <person name="Lovell J.T."/>
            <person name="Jenkins J."/>
            <person name="Shu S."/>
            <person name="Juenger T.E."/>
            <person name="Schmutz J."/>
        </authorList>
    </citation>
    <scope>NUCLEOTIDE SEQUENCE</scope>
    <source>
        <strain evidence="24">AP13</strain>
    </source>
</reference>
<evidence type="ECO:0000256" key="10">
    <source>
        <dbReference type="ARBA" id="ARBA00022729"/>
    </source>
</evidence>
<evidence type="ECO:0000256" key="21">
    <source>
        <dbReference type="PROSITE-ProRule" id="PRU10141"/>
    </source>
</evidence>
<keyword evidence="9 22" id="KW-0812">Transmembrane</keyword>
<dbReference type="SMART" id="SM00220">
    <property type="entry name" value="S_TKc"/>
    <property type="match status" value="1"/>
</dbReference>
<dbReference type="EMBL" id="CM029037">
    <property type="protein sequence ID" value="KAG2657498.1"/>
    <property type="molecule type" value="Genomic_DNA"/>
</dbReference>
<keyword evidence="14 21" id="KW-0067">ATP-binding</keyword>
<feature type="binding site" evidence="21">
    <location>
        <position position="738"/>
    </location>
    <ligand>
        <name>ATP</name>
        <dbReference type="ChEBI" id="CHEBI:30616"/>
    </ligand>
</feature>
<comment type="subcellular location">
    <subcellularLocation>
        <location evidence="1">Cell membrane</location>
        <topology evidence="1">Single-pass membrane protein</topology>
    </subcellularLocation>
</comment>
<evidence type="ECO:0000256" key="3">
    <source>
        <dbReference type="ARBA" id="ARBA00012513"/>
    </source>
</evidence>
<dbReference type="GO" id="GO:0004674">
    <property type="term" value="F:protein serine/threonine kinase activity"/>
    <property type="evidence" value="ECO:0007669"/>
    <property type="project" value="UniProtKB-KW"/>
</dbReference>
<name>A0A8T0XF85_PANVG</name>
<keyword evidence="11" id="KW-0677">Repeat</keyword>
<dbReference type="Gene3D" id="1.10.510.10">
    <property type="entry name" value="Transferase(Phosphotransferase) domain 1"/>
    <property type="match status" value="1"/>
</dbReference>